<evidence type="ECO:0000256" key="7">
    <source>
        <dbReference type="ARBA" id="ARBA00047899"/>
    </source>
</evidence>
<keyword evidence="2" id="KW-0723">Serine/threonine-protein kinase</keyword>
<dbReference type="SMART" id="SM00220">
    <property type="entry name" value="S_TKc"/>
    <property type="match status" value="1"/>
</dbReference>
<evidence type="ECO:0000256" key="6">
    <source>
        <dbReference type="ARBA" id="ARBA00022840"/>
    </source>
</evidence>
<dbReference type="PANTHER" id="PTHR44899">
    <property type="entry name" value="CAMK FAMILY PROTEIN KINASE"/>
    <property type="match status" value="1"/>
</dbReference>
<keyword evidence="11" id="KW-1185">Reference proteome</keyword>
<evidence type="ECO:0000256" key="1">
    <source>
        <dbReference type="ARBA" id="ARBA00012513"/>
    </source>
</evidence>
<evidence type="ECO:0000256" key="2">
    <source>
        <dbReference type="ARBA" id="ARBA00022527"/>
    </source>
</evidence>
<dbReference type="GO" id="GO:0005524">
    <property type="term" value="F:ATP binding"/>
    <property type="evidence" value="ECO:0007669"/>
    <property type="project" value="UniProtKB-KW"/>
</dbReference>
<comment type="caution">
    <text evidence="10">The sequence shown here is derived from an EMBL/GenBank/DDBJ whole genome shotgun (WGS) entry which is preliminary data.</text>
</comment>
<dbReference type="AlphaFoldDB" id="A0A8J4PWA4"/>
<keyword evidence="5" id="KW-0418">Kinase</keyword>
<dbReference type="PROSITE" id="PS00108">
    <property type="entry name" value="PROTEIN_KINASE_ST"/>
    <property type="match status" value="1"/>
</dbReference>
<keyword evidence="3" id="KW-0808">Transferase</keyword>
<name>A0A8J4PWA4_9MYCE</name>
<dbReference type="Proteomes" id="UP000695562">
    <property type="component" value="Unassembled WGS sequence"/>
</dbReference>
<evidence type="ECO:0000256" key="5">
    <source>
        <dbReference type="ARBA" id="ARBA00022777"/>
    </source>
</evidence>
<organism evidence="10 11">
    <name type="scientific">Polysphondylium violaceum</name>
    <dbReference type="NCBI Taxonomy" id="133409"/>
    <lineage>
        <taxon>Eukaryota</taxon>
        <taxon>Amoebozoa</taxon>
        <taxon>Evosea</taxon>
        <taxon>Eumycetozoa</taxon>
        <taxon>Dictyostelia</taxon>
        <taxon>Dictyosteliales</taxon>
        <taxon>Dictyosteliaceae</taxon>
        <taxon>Polysphondylium</taxon>
    </lineage>
</organism>
<comment type="catalytic activity">
    <reaction evidence="8">
        <text>L-seryl-[protein] + ATP = O-phospho-L-seryl-[protein] + ADP + H(+)</text>
        <dbReference type="Rhea" id="RHEA:17989"/>
        <dbReference type="Rhea" id="RHEA-COMP:9863"/>
        <dbReference type="Rhea" id="RHEA-COMP:11604"/>
        <dbReference type="ChEBI" id="CHEBI:15378"/>
        <dbReference type="ChEBI" id="CHEBI:29999"/>
        <dbReference type="ChEBI" id="CHEBI:30616"/>
        <dbReference type="ChEBI" id="CHEBI:83421"/>
        <dbReference type="ChEBI" id="CHEBI:456216"/>
        <dbReference type="EC" id="2.7.11.1"/>
    </reaction>
</comment>
<feature type="domain" description="Protein kinase" evidence="9">
    <location>
        <begin position="7"/>
        <end position="260"/>
    </location>
</feature>
<dbReference type="InterPro" id="IPR011009">
    <property type="entry name" value="Kinase-like_dom_sf"/>
</dbReference>
<dbReference type="InterPro" id="IPR008271">
    <property type="entry name" value="Ser/Thr_kinase_AS"/>
</dbReference>
<dbReference type="Gene3D" id="3.30.200.20">
    <property type="entry name" value="Phosphorylase Kinase, domain 1"/>
    <property type="match status" value="1"/>
</dbReference>
<keyword evidence="4" id="KW-0547">Nucleotide-binding</keyword>
<keyword evidence="6" id="KW-0067">ATP-binding</keyword>
<dbReference type="InterPro" id="IPR000719">
    <property type="entry name" value="Prot_kinase_dom"/>
</dbReference>
<dbReference type="Gene3D" id="1.10.510.10">
    <property type="entry name" value="Transferase(Phosphotransferase) domain 1"/>
    <property type="match status" value="1"/>
</dbReference>
<proteinExistence type="predicted"/>
<dbReference type="Pfam" id="PF00069">
    <property type="entry name" value="Pkinase"/>
    <property type="match status" value="1"/>
</dbReference>
<dbReference type="EMBL" id="AJWJ01000068">
    <property type="protein sequence ID" value="KAF2076218.1"/>
    <property type="molecule type" value="Genomic_DNA"/>
</dbReference>
<evidence type="ECO:0000313" key="10">
    <source>
        <dbReference type="EMBL" id="KAF2076218.1"/>
    </source>
</evidence>
<accession>A0A8J4PWA4</accession>
<evidence type="ECO:0000256" key="3">
    <source>
        <dbReference type="ARBA" id="ARBA00022679"/>
    </source>
</evidence>
<dbReference type="EC" id="2.7.11.1" evidence="1"/>
<dbReference type="PANTHER" id="PTHR44899:SF3">
    <property type="entry name" value="SERINE_THREONINE-PROTEIN KINASE NEK1"/>
    <property type="match status" value="1"/>
</dbReference>
<gene>
    <name evidence="10" type="ORF">CYY_002459</name>
</gene>
<sequence>MIKEEDLIDPQLIGSGGFGDTYRVTDRNNIYIHYCKKVIKFDKIDEKEFKNETTILSKLQHINIIKMVGNYYNPDNGDFSIIMEYARGGDLAKKILLRKGRGFKFSEIMNIFIQIVVGLDYIHSCGIIHRDIKPQNILIQKELVGGTTVKVADFGLSKILENTEYTNTRKGTYDYVSPEILNVQPYTNKIDIWSLGVLLNELMSLNVPYKGGVPNEGEIPKIDPSKFSDNQDLNSLLVRLLDPNPDLRYSTKEILNVGFIKHYIENNGFINFYLKHGVEIYKAPIESDKITNAITNKMQYIINIGPIVDDSVDTTPNIAVNPKTLLNDYNSVFKSKEEHKKMEVHNTALIVEESQETKVNKMDQKRKTFEMNNNNNNINNINNNIDYFYKLENRINDDEQDQDKQEQRNCIRDNTLKYYEENSNYVILKTIGNKLGFDIDNLTTPTIAMILELVRSKVNYLSDAEKKKFSSCINYAYGKQREYLEQNKNY</sequence>
<dbReference type="OrthoDB" id="27656at2759"/>
<comment type="catalytic activity">
    <reaction evidence="7">
        <text>L-threonyl-[protein] + ATP = O-phospho-L-threonyl-[protein] + ADP + H(+)</text>
        <dbReference type="Rhea" id="RHEA:46608"/>
        <dbReference type="Rhea" id="RHEA-COMP:11060"/>
        <dbReference type="Rhea" id="RHEA-COMP:11605"/>
        <dbReference type="ChEBI" id="CHEBI:15378"/>
        <dbReference type="ChEBI" id="CHEBI:30013"/>
        <dbReference type="ChEBI" id="CHEBI:30616"/>
        <dbReference type="ChEBI" id="CHEBI:61977"/>
        <dbReference type="ChEBI" id="CHEBI:456216"/>
        <dbReference type="EC" id="2.7.11.1"/>
    </reaction>
</comment>
<reference evidence="10" key="1">
    <citation type="submission" date="2020-01" db="EMBL/GenBank/DDBJ databases">
        <title>Development of genomics and gene disruption for Polysphondylium violaceum indicates a role for the polyketide synthase stlB in stalk morphogenesis.</title>
        <authorList>
            <person name="Narita B."/>
            <person name="Kawabe Y."/>
            <person name="Kin K."/>
            <person name="Saito T."/>
            <person name="Gibbs R."/>
            <person name="Kuspa A."/>
            <person name="Muzny D."/>
            <person name="Queller D."/>
            <person name="Richards S."/>
            <person name="Strassman J."/>
            <person name="Sucgang R."/>
            <person name="Worley K."/>
            <person name="Schaap P."/>
        </authorList>
    </citation>
    <scope>NUCLEOTIDE SEQUENCE</scope>
    <source>
        <strain evidence="10">QSvi11</strain>
    </source>
</reference>
<dbReference type="PROSITE" id="PS50011">
    <property type="entry name" value="PROTEIN_KINASE_DOM"/>
    <property type="match status" value="1"/>
</dbReference>
<dbReference type="GO" id="GO:0004674">
    <property type="term" value="F:protein serine/threonine kinase activity"/>
    <property type="evidence" value="ECO:0007669"/>
    <property type="project" value="UniProtKB-KW"/>
</dbReference>
<evidence type="ECO:0000256" key="8">
    <source>
        <dbReference type="ARBA" id="ARBA00048679"/>
    </source>
</evidence>
<evidence type="ECO:0000259" key="9">
    <source>
        <dbReference type="PROSITE" id="PS50011"/>
    </source>
</evidence>
<evidence type="ECO:0000256" key="4">
    <source>
        <dbReference type="ARBA" id="ARBA00022741"/>
    </source>
</evidence>
<protein>
    <recommendedName>
        <fullName evidence="1">non-specific serine/threonine protein kinase</fullName>
        <ecNumber evidence="1">2.7.11.1</ecNumber>
    </recommendedName>
</protein>
<dbReference type="InterPro" id="IPR051131">
    <property type="entry name" value="NEK_Ser/Thr_kinase_NIMA"/>
</dbReference>
<evidence type="ECO:0000313" key="11">
    <source>
        <dbReference type="Proteomes" id="UP000695562"/>
    </source>
</evidence>
<dbReference type="SUPFAM" id="SSF56112">
    <property type="entry name" value="Protein kinase-like (PK-like)"/>
    <property type="match status" value="1"/>
</dbReference>